<protein>
    <submittedName>
        <fullName evidence="2">Uncharacterized membrane protein</fullName>
    </submittedName>
</protein>
<dbReference type="EMBL" id="CAADFD010000025">
    <property type="protein sequence ID" value="VFJ55959.1"/>
    <property type="molecule type" value="Genomic_DNA"/>
</dbReference>
<gene>
    <name evidence="2" type="ORF">BECKFW1821A_GA0114235_100275</name>
    <name evidence="3" type="ORF">BECKFW1821B_GA0114236_10259</name>
</gene>
<proteinExistence type="predicted"/>
<keyword evidence="1" id="KW-0812">Transmembrane</keyword>
<evidence type="ECO:0000313" key="2">
    <source>
        <dbReference type="EMBL" id="VFJ42750.1"/>
    </source>
</evidence>
<keyword evidence="1" id="KW-0472">Membrane</keyword>
<name>A0A450RUH8_9GAMM</name>
<dbReference type="AlphaFoldDB" id="A0A450RUH8"/>
<keyword evidence="1" id="KW-1133">Transmembrane helix</keyword>
<organism evidence="2">
    <name type="scientific">Candidatus Kentrum sp. FW</name>
    <dbReference type="NCBI Taxonomy" id="2126338"/>
    <lineage>
        <taxon>Bacteria</taxon>
        <taxon>Pseudomonadati</taxon>
        <taxon>Pseudomonadota</taxon>
        <taxon>Gammaproteobacteria</taxon>
        <taxon>Candidatus Kentrum</taxon>
    </lineage>
</organism>
<reference evidence="2" key="1">
    <citation type="submission" date="2019-02" db="EMBL/GenBank/DDBJ databases">
        <authorList>
            <person name="Gruber-Vodicka R. H."/>
            <person name="Seah K. B. B."/>
        </authorList>
    </citation>
    <scope>NUCLEOTIDE SEQUENCE</scope>
    <source>
        <strain evidence="3">BECK_BZ106</strain>
        <strain evidence="2">BECK_BZ15</strain>
    </source>
</reference>
<sequence length="115" mass="13570">MNQELFQPNDRNVGSAKKITIIVYALQAASFFIGITFLIAIIINYVKKEDVQGTWLASHFRWQIRTFWFSILWNFIGVITVFTIGYPIFILTLVWTIYRIVKGWVRLADEKEMYV</sequence>
<evidence type="ECO:0000256" key="1">
    <source>
        <dbReference type="SAM" id="Phobius"/>
    </source>
</evidence>
<dbReference type="EMBL" id="CAADEW010000002">
    <property type="protein sequence ID" value="VFJ42750.1"/>
    <property type="molecule type" value="Genomic_DNA"/>
</dbReference>
<feature type="transmembrane region" description="Helical" evidence="1">
    <location>
        <begin position="66"/>
        <end position="98"/>
    </location>
</feature>
<feature type="transmembrane region" description="Helical" evidence="1">
    <location>
        <begin position="21"/>
        <end position="46"/>
    </location>
</feature>
<accession>A0A450RUH8</accession>
<evidence type="ECO:0000313" key="3">
    <source>
        <dbReference type="EMBL" id="VFJ55959.1"/>
    </source>
</evidence>